<dbReference type="Proteomes" id="UP000776252">
    <property type="component" value="Unassembled WGS sequence"/>
</dbReference>
<organism evidence="2 3">
    <name type="scientific">Clostridium frigoris</name>
    <dbReference type="NCBI Taxonomy" id="205327"/>
    <lineage>
        <taxon>Bacteria</taxon>
        <taxon>Bacillati</taxon>
        <taxon>Bacillota</taxon>
        <taxon>Clostridia</taxon>
        <taxon>Eubacteriales</taxon>
        <taxon>Clostridiaceae</taxon>
        <taxon>Clostridium</taxon>
    </lineage>
</organism>
<dbReference type="InterPro" id="IPR050090">
    <property type="entry name" value="Tyrosine_recombinase_XerCD"/>
</dbReference>
<evidence type="ECO:0000259" key="1">
    <source>
        <dbReference type="PROSITE" id="PS51898"/>
    </source>
</evidence>
<dbReference type="PANTHER" id="PTHR30349:SF81">
    <property type="entry name" value="TYROSINE RECOMBINASE XERC"/>
    <property type="match status" value="1"/>
</dbReference>
<evidence type="ECO:0000313" key="2">
    <source>
        <dbReference type="EMBL" id="MBU3161669.1"/>
    </source>
</evidence>
<protein>
    <submittedName>
        <fullName evidence="2">Tyrosine-type recombinase/integrase</fullName>
    </submittedName>
</protein>
<proteinExistence type="predicted"/>
<dbReference type="PROSITE" id="PS51898">
    <property type="entry name" value="TYR_RECOMBINASE"/>
    <property type="match status" value="1"/>
</dbReference>
<dbReference type="InterPro" id="IPR002104">
    <property type="entry name" value="Integrase_catalytic"/>
</dbReference>
<sequence length="412" mass="47568">MKNQNPKINLSELMSKLLTQLHSQNYSQSTLACYKSVLNKITRYMQSNDENNYTKEICSHFLQKWWQQNNPSSSWYNHVKTVINRLNDILDEKPYVRMHSSKELIYSVVLSSHLDDYLSFMQKHGNRESTINVRRVYCTQFLCSLESQGLRSIGELQPIHIYDAFISTLSKEGFCEKIPFFLNYLFSQHILDKNYSTLVPKYATPQILPTVYTNEEIECLLNAVNQSTLIGKRDYAILMIASRLGLRASDICNLSFKNIHYDTDTIEIVQIKTGTLQILPLLPQIKIALNSYLLERKALNGNRYIFLRNFAPFLPLSRSAIWSITNKYFNLSSVDTTSKKHGPHSLRSSFASSMITENVPYSVVQKILGHEDPNSTKYYAKIDIEHLRVYALEVPEPAGGFARYLDRTGRIK</sequence>
<feature type="domain" description="Tyr recombinase" evidence="1">
    <location>
        <begin position="207"/>
        <end position="392"/>
    </location>
</feature>
<keyword evidence="3" id="KW-1185">Reference proteome</keyword>
<reference evidence="2 3" key="1">
    <citation type="submission" date="2021-06" db="EMBL/GenBank/DDBJ databases">
        <title>Clostridia strains as spoilage organisms.</title>
        <authorList>
            <person name="Wambui J."/>
            <person name="Stephan R."/>
            <person name="Stevens M.J.A."/>
        </authorList>
    </citation>
    <scope>NUCLEOTIDE SEQUENCE [LARGE SCALE GENOMIC DNA]</scope>
    <source>
        <strain evidence="2 3">DSM 14204</strain>
    </source>
</reference>
<dbReference type="Pfam" id="PF00589">
    <property type="entry name" value="Phage_integrase"/>
    <property type="match status" value="1"/>
</dbReference>
<dbReference type="PANTHER" id="PTHR30349">
    <property type="entry name" value="PHAGE INTEGRASE-RELATED"/>
    <property type="match status" value="1"/>
</dbReference>
<name>A0ABS6BYL3_9CLOT</name>
<accession>A0ABS6BYL3</accession>
<comment type="caution">
    <text evidence="2">The sequence shown here is derived from an EMBL/GenBank/DDBJ whole genome shotgun (WGS) entry which is preliminary data.</text>
</comment>
<dbReference type="PROSITE" id="PS51257">
    <property type="entry name" value="PROKAR_LIPOPROTEIN"/>
    <property type="match status" value="1"/>
</dbReference>
<dbReference type="EMBL" id="JAHLDV010000084">
    <property type="protein sequence ID" value="MBU3161669.1"/>
    <property type="molecule type" value="Genomic_DNA"/>
</dbReference>
<dbReference type="RefSeq" id="WP_216151536.1">
    <property type="nucleotide sequence ID" value="NZ_JAHLDV010000084.1"/>
</dbReference>
<evidence type="ECO:0000313" key="3">
    <source>
        <dbReference type="Proteomes" id="UP000776252"/>
    </source>
</evidence>
<gene>
    <name evidence="2" type="ORF">KPL37_18400</name>
</gene>